<name>I1PUS1_ORYGL</name>
<evidence type="ECO:0000256" key="1">
    <source>
        <dbReference type="SAM" id="SignalP"/>
    </source>
</evidence>
<dbReference type="EnsemblPlants" id="ORGLA05G0111900.1">
    <property type="protein sequence ID" value="ORGLA05G0111900.1"/>
    <property type="gene ID" value="ORGLA05G0111900"/>
</dbReference>
<evidence type="ECO:0000313" key="3">
    <source>
        <dbReference type="Proteomes" id="UP000007306"/>
    </source>
</evidence>
<keyword evidence="3" id="KW-1185">Reference proteome</keyword>
<dbReference type="AlphaFoldDB" id="I1PUS1"/>
<keyword evidence="1" id="KW-0732">Signal</keyword>
<dbReference type="Gramene" id="ORGLA05G0111900.1">
    <property type="protein sequence ID" value="ORGLA05G0111900.1"/>
    <property type="gene ID" value="ORGLA05G0111900"/>
</dbReference>
<feature type="chain" id="PRO_5003649145" evidence="1">
    <location>
        <begin position="29"/>
        <end position="83"/>
    </location>
</feature>
<reference evidence="2" key="1">
    <citation type="submission" date="2015-06" db="UniProtKB">
        <authorList>
            <consortium name="EnsemblPlants"/>
        </authorList>
    </citation>
    <scope>IDENTIFICATION</scope>
</reference>
<feature type="signal peptide" evidence="1">
    <location>
        <begin position="1"/>
        <end position="28"/>
    </location>
</feature>
<dbReference type="HOGENOM" id="CLU_171368_0_0_1"/>
<sequence length="83" mass="8939">MATTHAQRRRCLLFMALVFAVAVAAVAAARPPPSFSGTADGDDGNVLVAAAEMRWQIGMDNEQNFVFLCVLLDFALGKIDLQI</sequence>
<dbReference type="Proteomes" id="UP000007306">
    <property type="component" value="Chromosome 5"/>
</dbReference>
<accession>I1PUS1</accession>
<proteinExistence type="predicted"/>
<evidence type="ECO:0000313" key="2">
    <source>
        <dbReference type="EnsemblPlants" id="ORGLA05G0111900.1"/>
    </source>
</evidence>
<protein>
    <submittedName>
        <fullName evidence="2">Uncharacterized protein</fullName>
    </submittedName>
</protein>
<dbReference type="eggNOG" id="ENOG502R4US">
    <property type="taxonomic scope" value="Eukaryota"/>
</dbReference>
<dbReference type="OMA" id="MRWQIGM"/>
<organism evidence="2 3">
    <name type="scientific">Oryza glaberrima</name>
    <name type="common">African rice</name>
    <dbReference type="NCBI Taxonomy" id="4538"/>
    <lineage>
        <taxon>Eukaryota</taxon>
        <taxon>Viridiplantae</taxon>
        <taxon>Streptophyta</taxon>
        <taxon>Embryophyta</taxon>
        <taxon>Tracheophyta</taxon>
        <taxon>Spermatophyta</taxon>
        <taxon>Magnoliopsida</taxon>
        <taxon>Liliopsida</taxon>
        <taxon>Poales</taxon>
        <taxon>Poaceae</taxon>
        <taxon>BOP clade</taxon>
        <taxon>Oryzoideae</taxon>
        <taxon>Oryzeae</taxon>
        <taxon>Oryzinae</taxon>
        <taxon>Oryza</taxon>
    </lineage>
</organism>
<reference evidence="2 3" key="2">
    <citation type="submission" date="2018-04" db="EMBL/GenBank/DDBJ databases">
        <title>OglaRS2 (Oryza glaberrima Reference Sequence Version 2).</title>
        <authorList>
            <person name="Zhang J."/>
            <person name="Kudrna D."/>
            <person name="Lee S."/>
            <person name="Talag J."/>
            <person name="Rajasekar S."/>
            <person name="Wing R.A."/>
        </authorList>
    </citation>
    <scope>NUCLEOTIDE SEQUENCE [LARGE SCALE GENOMIC DNA]</scope>
    <source>
        <strain evidence="2 3">cv. IRGC 96717</strain>
    </source>
</reference>